<evidence type="ECO:0000256" key="8">
    <source>
        <dbReference type="ARBA" id="ARBA00023242"/>
    </source>
</evidence>
<keyword evidence="6" id="KW-0067">ATP-binding</keyword>
<dbReference type="Pfam" id="PF00271">
    <property type="entry name" value="Helicase_C"/>
    <property type="match status" value="1"/>
</dbReference>
<dbReference type="GO" id="GO:0003677">
    <property type="term" value="F:DNA binding"/>
    <property type="evidence" value="ECO:0007669"/>
    <property type="project" value="UniProtKB-KW"/>
</dbReference>
<dbReference type="PROSITE" id="PS51192">
    <property type="entry name" value="HELICASE_ATP_BIND_1"/>
    <property type="match status" value="1"/>
</dbReference>
<keyword evidence="4" id="KW-0378">Hydrolase</keyword>
<dbReference type="CDD" id="cd18793">
    <property type="entry name" value="SF2_C_SNF"/>
    <property type="match status" value="1"/>
</dbReference>
<dbReference type="Pfam" id="PF00176">
    <property type="entry name" value="SNF2-rel_dom"/>
    <property type="match status" value="1"/>
</dbReference>
<dbReference type="InterPro" id="IPR014001">
    <property type="entry name" value="Helicase_ATP-bd"/>
</dbReference>
<dbReference type="SMART" id="SM00490">
    <property type="entry name" value="HELICc"/>
    <property type="match status" value="1"/>
</dbReference>
<feature type="domain" description="Helicase ATP-binding" evidence="10">
    <location>
        <begin position="509"/>
        <end position="759"/>
    </location>
</feature>
<evidence type="ECO:0000256" key="7">
    <source>
        <dbReference type="ARBA" id="ARBA00023125"/>
    </source>
</evidence>
<dbReference type="InterPro" id="IPR027417">
    <property type="entry name" value="P-loop_NTPase"/>
</dbReference>
<evidence type="ECO:0000259" key="11">
    <source>
        <dbReference type="PROSITE" id="PS51194"/>
    </source>
</evidence>
<evidence type="ECO:0000256" key="6">
    <source>
        <dbReference type="ARBA" id="ARBA00022840"/>
    </source>
</evidence>
<organism evidence="12 13">
    <name type="scientific">Coemansia biformis</name>
    <dbReference type="NCBI Taxonomy" id="1286918"/>
    <lineage>
        <taxon>Eukaryota</taxon>
        <taxon>Fungi</taxon>
        <taxon>Fungi incertae sedis</taxon>
        <taxon>Zoopagomycota</taxon>
        <taxon>Kickxellomycotina</taxon>
        <taxon>Kickxellomycetes</taxon>
        <taxon>Kickxellales</taxon>
        <taxon>Kickxellaceae</taxon>
        <taxon>Coemansia</taxon>
    </lineage>
</organism>
<reference evidence="12" key="1">
    <citation type="submission" date="2022-07" db="EMBL/GenBank/DDBJ databases">
        <title>Phylogenomic reconstructions and comparative analyses of Kickxellomycotina fungi.</title>
        <authorList>
            <person name="Reynolds N.K."/>
            <person name="Stajich J.E."/>
            <person name="Barry K."/>
            <person name="Grigoriev I.V."/>
            <person name="Crous P."/>
            <person name="Smith M.E."/>
        </authorList>
    </citation>
    <scope>NUCLEOTIDE SEQUENCE</scope>
    <source>
        <strain evidence="12">BCRC 34381</strain>
    </source>
</reference>
<feature type="compositionally biased region" description="Low complexity" evidence="9">
    <location>
        <begin position="322"/>
        <end position="332"/>
    </location>
</feature>
<dbReference type="SUPFAM" id="SSF52540">
    <property type="entry name" value="P-loop containing nucleoside triphosphate hydrolases"/>
    <property type="match status" value="2"/>
</dbReference>
<dbReference type="PROSITE" id="PS51194">
    <property type="entry name" value="HELICASE_CTER"/>
    <property type="match status" value="1"/>
</dbReference>
<feature type="region of interest" description="Disordered" evidence="9">
    <location>
        <begin position="318"/>
        <end position="341"/>
    </location>
</feature>
<keyword evidence="8" id="KW-0539">Nucleus</keyword>
<feature type="region of interest" description="Disordered" evidence="9">
    <location>
        <begin position="65"/>
        <end position="92"/>
    </location>
</feature>
<dbReference type="InterPro" id="IPR038718">
    <property type="entry name" value="SNF2-like_sf"/>
</dbReference>
<dbReference type="Proteomes" id="UP001143981">
    <property type="component" value="Unassembled WGS sequence"/>
</dbReference>
<keyword evidence="3" id="KW-0547">Nucleotide-binding</keyword>
<dbReference type="Gene3D" id="3.40.50.10810">
    <property type="entry name" value="Tandem AAA-ATPase domain"/>
    <property type="match status" value="2"/>
</dbReference>
<dbReference type="AlphaFoldDB" id="A0A9W7YBX3"/>
<feature type="region of interest" description="Disordered" evidence="9">
    <location>
        <begin position="224"/>
        <end position="274"/>
    </location>
</feature>
<evidence type="ECO:0000256" key="1">
    <source>
        <dbReference type="ARBA" id="ARBA00004123"/>
    </source>
</evidence>
<evidence type="ECO:0000256" key="2">
    <source>
        <dbReference type="ARBA" id="ARBA00007025"/>
    </source>
</evidence>
<comment type="caution">
    <text evidence="12">The sequence shown here is derived from an EMBL/GenBank/DDBJ whole genome shotgun (WGS) entry which is preliminary data.</text>
</comment>
<name>A0A9W7YBX3_9FUNG</name>
<dbReference type="PANTHER" id="PTHR45797">
    <property type="entry name" value="RAD54-LIKE"/>
    <property type="match status" value="1"/>
</dbReference>
<dbReference type="InterPro" id="IPR049730">
    <property type="entry name" value="SNF2/RAD54-like_C"/>
</dbReference>
<feature type="compositionally biased region" description="Low complexity" evidence="9">
    <location>
        <begin position="77"/>
        <end position="88"/>
    </location>
</feature>
<dbReference type="GO" id="GO:0005634">
    <property type="term" value="C:nucleus"/>
    <property type="evidence" value="ECO:0007669"/>
    <property type="project" value="UniProtKB-SubCell"/>
</dbReference>
<evidence type="ECO:0000256" key="3">
    <source>
        <dbReference type="ARBA" id="ARBA00022741"/>
    </source>
</evidence>
<evidence type="ECO:0008006" key="14">
    <source>
        <dbReference type="Google" id="ProtNLM"/>
    </source>
</evidence>
<proteinExistence type="inferred from homology"/>
<dbReference type="Pfam" id="PF24580">
    <property type="entry name" value="DUF7607"/>
    <property type="match status" value="1"/>
</dbReference>
<evidence type="ECO:0000259" key="10">
    <source>
        <dbReference type="PROSITE" id="PS51192"/>
    </source>
</evidence>
<evidence type="ECO:0000313" key="13">
    <source>
        <dbReference type="Proteomes" id="UP001143981"/>
    </source>
</evidence>
<keyword evidence="7" id="KW-0238">DNA-binding</keyword>
<dbReference type="GO" id="GO:0004386">
    <property type="term" value="F:helicase activity"/>
    <property type="evidence" value="ECO:0007669"/>
    <property type="project" value="UniProtKB-KW"/>
</dbReference>
<feature type="non-terminal residue" evidence="12">
    <location>
        <position position="1195"/>
    </location>
</feature>
<comment type="similarity">
    <text evidence="2">Belongs to the SNF2/RAD54 helicase family.</text>
</comment>
<feature type="non-terminal residue" evidence="12">
    <location>
        <position position="1"/>
    </location>
</feature>
<feature type="region of interest" description="Disordered" evidence="9">
    <location>
        <begin position="381"/>
        <end position="411"/>
    </location>
</feature>
<dbReference type="InterPro" id="IPR001650">
    <property type="entry name" value="Helicase_C-like"/>
</dbReference>
<dbReference type="InterPro" id="IPR056026">
    <property type="entry name" value="DUF7607"/>
</dbReference>
<keyword evidence="13" id="KW-1185">Reference proteome</keyword>
<evidence type="ECO:0000256" key="5">
    <source>
        <dbReference type="ARBA" id="ARBA00022806"/>
    </source>
</evidence>
<feature type="domain" description="Helicase C-terminal" evidence="11">
    <location>
        <begin position="1002"/>
        <end position="1179"/>
    </location>
</feature>
<gene>
    <name evidence="12" type="ORF">LPJ61_004417</name>
</gene>
<comment type="subcellular location">
    <subcellularLocation>
        <location evidence="1">Nucleus</location>
    </subcellularLocation>
</comment>
<accession>A0A9W7YBX3</accession>
<dbReference type="OrthoDB" id="2020972at2759"/>
<protein>
    <recommendedName>
        <fullName evidence="14">P-loop containing nucleoside triphosphate hydrolase protein</fullName>
    </recommendedName>
</protein>
<dbReference type="Gene3D" id="3.40.50.300">
    <property type="entry name" value="P-loop containing nucleotide triphosphate hydrolases"/>
    <property type="match status" value="1"/>
</dbReference>
<dbReference type="CDD" id="cd18007">
    <property type="entry name" value="DEXHc_ATRX-like"/>
    <property type="match status" value="1"/>
</dbReference>
<feature type="compositionally biased region" description="Acidic residues" evidence="9">
    <location>
        <begin position="401"/>
        <end position="411"/>
    </location>
</feature>
<dbReference type="GO" id="GO:0016887">
    <property type="term" value="F:ATP hydrolysis activity"/>
    <property type="evidence" value="ECO:0007669"/>
    <property type="project" value="InterPro"/>
</dbReference>
<evidence type="ECO:0000256" key="9">
    <source>
        <dbReference type="SAM" id="MobiDB-lite"/>
    </source>
</evidence>
<dbReference type="PANTHER" id="PTHR45797:SF1">
    <property type="entry name" value="HELICASE ARIP4"/>
    <property type="match status" value="1"/>
</dbReference>
<evidence type="ECO:0000313" key="12">
    <source>
        <dbReference type="EMBL" id="KAJ1727743.1"/>
    </source>
</evidence>
<dbReference type="GO" id="GO:0005524">
    <property type="term" value="F:ATP binding"/>
    <property type="evidence" value="ECO:0007669"/>
    <property type="project" value="UniProtKB-KW"/>
</dbReference>
<dbReference type="InterPro" id="IPR000330">
    <property type="entry name" value="SNF2_N"/>
</dbReference>
<evidence type="ECO:0000256" key="4">
    <source>
        <dbReference type="ARBA" id="ARBA00022801"/>
    </source>
</evidence>
<dbReference type="SMART" id="SM00487">
    <property type="entry name" value="DEXDc"/>
    <property type="match status" value="1"/>
</dbReference>
<dbReference type="InterPro" id="IPR044574">
    <property type="entry name" value="ARIP4-like"/>
</dbReference>
<keyword evidence="5" id="KW-0347">Helicase</keyword>
<sequence>DTFWFRRSGLCRLTTSNVKREQGLAPADTPDRVSYLSLWTRMLSVQPWQRRFIGQCDAALFSKDSDLSDVDDPDDPALPLYGESGSEGEFSDSLQREMADELKESAKRGAKAVGAEKKRVDMINQVVKEKVEQYARDWKSKALPQLERKARYLWGRYITRGDSLVASLADLRDRRLKSAERSVVNSGVRTRAQAIVLCEALRATVDDIARTYWLLGLIKRPRPLPASPSVQRSANPSKRAPHLADDQDGNSGGGSSSDGLSDFIDDTEDPDGRTDAKKLVSVMAPVEAGSHVPNDDDPLAAALVETSEDDEMQHAARVDGGSLLADSSVSESSRNRGGRRNIKAIRKENDAVLSLRQQHLQADKAIQLRLAEWEDAKRAAASEGGGALARARGYGQGSGSDGDDDDDGDDEVLVSSMSAASVVSPGHDAAVHGSGSPMESGFDIDSIGTPVLVNPGRLPDQQDVMIPGLVAGHLKDHQLDGIRFMWRNIVMLSDHSSGRSETTMRGPGKGGLSAQHGCVLAHSMGLGKTLQTITLIYTLLNEIHCGNTDYSDSIFRKRRVLILCPATVQSNWASEFWKWTGVDHSLSKRKQHLALDGPLLPPPFSIPTDRPMALTERRQLLLAVRAVRAHTKRVVKQVIQYSLMKNVTMRLEALRSWHSHGGVLIMAYTAFRELMQDIGAPKATAEPSSDVQEELRRLMVDEGPSLVIADEGHTIKNPKTKLATLVNKLKTKARICLTGYPLQNNLEEYWTMVDFCFPGYLGDLGEFRNSFVNPIKNGLYIDSTPADKRQCTVRLRALQQLLETLVDRRDSSVLHHQLPRRVEYIISCPLTPVQQQLYRQYVRWFRGADMEALDRQYDSQQAGSNERLFQHGMVLLTICNHPAVCQKLLAEHRRQQEVARQKSGSGSEATSAPVVIQDDAPELVESDIVDMQSAAGGADTSVTLPSPASVLGQQMANAEWCRDTFAGLSRLVPLDDGSGGNATQVEEVRLPEHSTKVLLVLDIIRQSVKLGERVLVFSRSLPTLDYLRRIVDYTGAAWADGRAHDNDSQCTLRIDGNTPVNNRQALIDKFNEPGSRHNVFFISSGTGSIGINLVAASRVILFDVGWNPLYDEQAVARAYRYGQTRRVYVYRLLTTGTWEDRLFNNNIFKVSMTRRVVDKQTMGRHISREEMKKYFQLPPQTTAPIPADRVAALVA</sequence>
<dbReference type="EMBL" id="JANBOI010000996">
    <property type="protein sequence ID" value="KAJ1727743.1"/>
    <property type="molecule type" value="Genomic_DNA"/>
</dbReference>